<sequence>CRALAGKVGEKVTLDTKDGRRKGRLEQVTPDKIVLAEKIIVAGRDSGHTKRNIAWSSLTVEEDQGLAAAWAPENADDWMAFALVDLCHGDADSARSVLDVTGRHPLAGWLREKIRALKPKQAGSSPTASGGKEAGTEKKQAPAPTPRAAWITGDIGKVRVAGSMEREGGRYVLKGAGSDIWQKADAFFFAYQRAHGDCEITARVVSMTNTSQHAKAGIMIRAGATPDAAAVKLNLLPGGRKEPSRRLTAGGSFDIAG</sequence>
<comment type="caution">
    <text evidence="2">The sequence shown here is derived from an EMBL/GenBank/DDBJ whole genome shotgun (WGS) entry which is preliminary data.</text>
</comment>
<proteinExistence type="predicted"/>
<organism evidence="2">
    <name type="scientific">marine sediment metagenome</name>
    <dbReference type="NCBI Taxonomy" id="412755"/>
    <lineage>
        <taxon>unclassified sequences</taxon>
        <taxon>metagenomes</taxon>
        <taxon>ecological metagenomes</taxon>
    </lineage>
</organism>
<dbReference type="Gene3D" id="2.60.120.200">
    <property type="match status" value="1"/>
</dbReference>
<name>X0W2Z2_9ZZZZ</name>
<reference evidence="2" key="1">
    <citation type="journal article" date="2014" name="Front. Microbiol.">
        <title>High frequency of phylogenetically diverse reductive dehalogenase-homologous genes in deep subseafloor sedimentary metagenomes.</title>
        <authorList>
            <person name="Kawai M."/>
            <person name="Futagami T."/>
            <person name="Toyoda A."/>
            <person name="Takaki Y."/>
            <person name="Nishi S."/>
            <person name="Hori S."/>
            <person name="Arai W."/>
            <person name="Tsubouchi T."/>
            <person name="Morono Y."/>
            <person name="Uchiyama I."/>
            <person name="Ito T."/>
            <person name="Fujiyama A."/>
            <person name="Inagaki F."/>
            <person name="Takami H."/>
        </authorList>
    </citation>
    <scope>NUCLEOTIDE SEQUENCE</scope>
    <source>
        <strain evidence="2">Expedition CK06-06</strain>
    </source>
</reference>
<dbReference type="AlphaFoldDB" id="X0W2Z2"/>
<feature type="region of interest" description="Disordered" evidence="1">
    <location>
        <begin position="117"/>
        <end position="147"/>
    </location>
</feature>
<evidence type="ECO:0000313" key="2">
    <source>
        <dbReference type="EMBL" id="GAG24930.1"/>
    </source>
</evidence>
<accession>X0W2Z2</accession>
<feature type="non-terminal residue" evidence="2">
    <location>
        <position position="1"/>
    </location>
</feature>
<gene>
    <name evidence="2" type="ORF">S01H1_57228</name>
</gene>
<feature type="non-terminal residue" evidence="2">
    <location>
        <position position="257"/>
    </location>
</feature>
<evidence type="ECO:0000256" key="1">
    <source>
        <dbReference type="SAM" id="MobiDB-lite"/>
    </source>
</evidence>
<dbReference type="EMBL" id="BARS01037317">
    <property type="protein sequence ID" value="GAG24930.1"/>
    <property type="molecule type" value="Genomic_DNA"/>
</dbReference>
<protein>
    <submittedName>
        <fullName evidence="2">Uncharacterized protein</fullName>
    </submittedName>
</protein>